<dbReference type="Gene3D" id="1.10.20.10">
    <property type="entry name" value="Histone, subunit A"/>
    <property type="match status" value="1"/>
</dbReference>
<proteinExistence type="predicted"/>
<evidence type="ECO:0000256" key="4">
    <source>
        <dbReference type="ARBA" id="ARBA00023242"/>
    </source>
</evidence>
<evidence type="ECO:0000256" key="3">
    <source>
        <dbReference type="ARBA" id="ARBA00022454"/>
    </source>
</evidence>
<comment type="caution">
    <text evidence="7">The sequence shown here is derived from an EMBL/GenBank/DDBJ whole genome shotgun (WGS) entry which is preliminary data.</text>
</comment>
<evidence type="ECO:0000313" key="7">
    <source>
        <dbReference type="EMBL" id="KAL1837066.1"/>
    </source>
</evidence>
<feature type="region of interest" description="Disordered" evidence="5">
    <location>
        <begin position="490"/>
        <end position="516"/>
    </location>
</feature>
<keyword evidence="4" id="KW-0539">Nucleus</keyword>
<evidence type="ECO:0000256" key="5">
    <source>
        <dbReference type="SAM" id="MobiDB-lite"/>
    </source>
</evidence>
<evidence type="ECO:0000256" key="1">
    <source>
        <dbReference type="ARBA" id="ARBA00004123"/>
    </source>
</evidence>
<feature type="region of interest" description="Disordered" evidence="5">
    <location>
        <begin position="1"/>
        <end position="25"/>
    </location>
</feature>
<sequence length="516" mass="56718">MTSTSRIPIPTTTTTTPTRRASSAEPFSITPATAAISITTRRSILLRTPGSQARGRLSTAATPHARAAQRAIDSRRAALLTPHRARRRSVREVRDSPRDFLLSLGRVLARTTQPITTSSSVSSTSSPAGGGDGDGSDDEPTLGRIRTRGDDDEDEEALPKRPRLSLPIADEDDDDTIGSDDLQPHRSVLIDEDNNFTMELEMPRREVVSGHDRFSLGSARMSDYFGTHDMLHSEDVGVDSGFFPPRGMLEDAAAGMTMEVGEELASPERLDVEPDQRNRDSDFAFEVPLGEVNESTFMLAPEVQESPDRTAAPVEDDEPMPEPDGFAPLMDQRSDDDFDIDQDLGTVPAFDDESEPDMTRNTAWTEPESMVTAMRSSTRGLPKKIIRISKHGIEYPSLPASMVKRLAQNFAKVSGANGNITPDALRAIMQASDWFFEQLGDDLAAYADHAGRKTIDESDVLTLMKRQRQISPSTTLFSLAQRHLPRELLQELRMPSPIVPKKRRKPKGGPGDDNVT</sequence>
<dbReference type="PANTHER" id="PTHR22980:SF5">
    <property type="entry name" value="CENP-T_HISTONE H4 HISTONE FOLD DOMAIN-CONTAINING PROTEIN"/>
    <property type="match status" value="1"/>
</dbReference>
<feature type="compositionally biased region" description="Low complexity" evidence="5">
    <location>
        <begin position="116"/>
        <end position="127"/>
    </location>
</feature>
<dbReference type="InterPro" id="IPR035425">
    <property type="entry name" value="CENP-T/H4_C"/>
</dbReference>
<protein>
    <recommendedName>
        <fullName evidence="6">CENP-T/Histone H4 histone fold domain-containing protein</fullName>
    </recommendedName>
</protein>
<name>A0ABR3V5S4_HUMIN</name>
<dbReference type="SUPFAM" id="SSF47113">
    <property type="entry name" value="Histone-fold"/>
    <property type="match status" value="1"/>
</dbReference>
<gene>
    <name evidence="7" type="ORF">VTJ49DRAFT_4318</name>
</gene>
<evidence type="ECO:0000313" key="8">
    <source>
        <dbReference type="Proteomes" id="UP001583172"/>
    </source>
</evidence>
<dbReference type="PANTHER" id="PTHR22980">
    <property type="entry name" value="CORTISTATIN"/>
    <property type="match status" value="1"/>
</dbReference>
<accession>A0ABR3V5S4</accession>
<evidence type="ECO:0000259" key="6">
    <source>
        <dbReference type="Pfam" id="PF15511"/>
    </source>
</evidence>
<reference evidence="7 8" key="1">
    <citation type="journal article" date="2024" name="Commun. Biol.">
        <title>Comparative genomic analysis of thermophilic fungi reveals convergent evolutionary adaptations and gene losses.</title>
        <authorList>
            <person name="Steindorff A.S."/>
            <person name="Aguilar-Pontes M.V."/>
            <person name="Robinson A.J."/>
            <person name="Andreopoulos B."/>
            <person name="LaButti K."/>
            <person name="Kuo A."/>
            <person name="Mondo S."/>
            <person name="Riley R."/>
            <person name="Otillar R."/>
            <person name="Haridas S."/>
            <person name="Lipzen A."/>
            <person name="Grimwood J."/>
            <person name="Schmutz J."/>
            <person name="Clum A."/>
            <person name="Reid I.D."/>
            <person name="Moisan M.C."/>
            <person name="Butler G."/>
            <person name="Nguyen T.T.M."/>
            <person name="Dewar K."/>
            <person name="Conant G."/>
            <person name="Drula E."/>
            <person name="Henrissat B."/>
            <person name="Hansel C."/>
            <person name="Singer S."/>
            <person name="Hutchinson M.I."/>
            <person name="de Vries R.P."/>
            <person name="Natvig D.O."/>
            <person name="Powell A.J."/>
            <person name="Tsang A."/>
            <person name="Grigoriev I.V."/>
        </authorList>
    </citation>
    <scope>NUCLEOTIDE SEQUENCE [LARGE SCALE GENOMIC DNA]</scope>
    <source>
        <strain evidence="7 8">CBS 620.91</strain>
    </source>
</reference>
<organism evidence="7 8">
    <name type="scientific">Humicola insolens</name>
    <name type="common">Soft-rot fungus</name>
    <dbReference type="NCBI Taxonomy" id="85995"/>
    <lineage>
        <taxon>Eukaryota</taxon>
        <taxon>Fungi</taxon>
        <taxon>Dikarya</taxon>
        <taxon>Ascomycota</taxon>
        <taxon>Pezizomycotina</taxon>
        <taxon>Sordariomycetes</taxon>
        <taxon>Sordariomycetidae</taxon>
        <taxon>Sordariales</taxon>
        <taxon>Chaetomiaceae</taxon>
        <taxon>Mycothermus</taxon>
    </lineage>
</organism>
<keyword evidence="3" id="KW-0158">Chromosome</keyword>
<comment type="subcellular location">
    <subcellularLocation>
        <location evidence="2">Chromosome</location>
    </subcellularLocation>
    <subcellularLocation>
        <location evidence="1">Nucleus</location>
    </subcellularLocation>
</comment>
<keyword evidence="8" id="KW-1185">Reference proteome</keyword>
<dbReference type="CDD" id="cd22920">
    <property type="entry name" value="HFD_CENP-T"/>
    <property type="match status" value="1"/>
</dbReference>
<evidence type="ECO:0000256" key="2">
    <source>
        <dbReference type="ARBA" id="ARBA00004286"/>
    </source>
</evidence>
<feature type="compositionally biased region" description="Acidic residues" evidence="5">
    <location>
        <begin position="169"/>
        <end position="178"/>
    </location>
</feature>
<feature type="domain" description="CENP-T/Histone H4 histone fold" evidence="6">
    <location>
        <begin position="391"/>
        <end position="496"/>
    </location>
</feature>
<dbReference type="EMBL" id="JAZGSY010000333">
    <property type="protein sequence ID" value="KAL1837066.1"/>
    <property type="molecule type" value="Genomic_DNA"/>
</dbReference>
<dbReference type="Proteomes" id="UP001583172">
    <property type="component" value="Unassembled WGS sequence"/>
</dbReference>
<feature type="region of interest" description="Disordered" evidence="5">
    <location>
        <begin position="113"/>
        <end position="182"/>
    </location>
</feature>
<dbReference type="InterPro" id="IPR009072">
    <property type="entry name" value="Histone-fold"/>
</dbReference>
<dbReference type="Pfam" id="PF15511">
    <property type="entry name" value="CENP-T_C"/>
    <property type="match status" value="1"/>
</dbReference>